<organism evidence="5 6">
    <name type="scientific">Gordonia insulae</name>
    <dbReference type="NCBI Taxonomy" id="2420509"/>
    <lineage>
        <taxon>Bacteria</taxon>
        <taxon>Bacillati</taxon>
        <taxon>Actinomycetota</taxon>
        <taxon>Actinomycetes</taxon>
        <taxon>Mycobacteriales</taxon>
        <taxon>Gordoniaceae</taxon>
        <taxon>Gordonia</taxon>
    </lineage>
</organism>
<evidence type="ECO:0000259" key="3">
    <source>
        <dbReference type="Pfam" id="PF13622"/>
    </source>
</evidence>
<dbReference type="InterPro" id="IPR029069">
    <property type="entry name" value="HotDog_dom_sf"/>
</dbReference>
<proteinExistence type="inferred from homology"/>
<dbReference type="InterPro" id="IPR049449">
    <property type="entry name" value="TesB_ACOT8-like_N"/>
</dbReference>
<evidence type="ECO:0000313" key="6">
    <source>
        <dbReference type="Proteomes" id="UP000271469"/>
    </source>
</evidence>
<dbReference type="CDD" id="cd03445">
    <property type="entry name" value="Thioesterase_II_repeat2"/>
    <property type="match status" value="1"/>
</dbReference>
<feature type="domain" description="Acyl-CoA thioesterase-like C-terminal" evidence="4">
    <location>
        <begin position="172"/>
        <end position="285"/>
    </location>
</feature>
<dbReference type="Gene3D" id="2.40.160.210">
    <property type="entry name" value="Acyl-CoA thioesterase, double hotdog domain"/>
    <property type="match status" value="1"/>
</dbReference>
<dbReference type="CDD" id="cd03444">
    <property type="entry name" value="Thioesterase_II_repeat1"/>
    <property type="match status" value="1"/>
</dbReference>
<dbReference type="SUPFAM" id="SSF54637">
    <property type="entry name" value="Thioesterase/thiol ester dehydrase-isomerase"/>
    <property type="match status" value="2"/>
</dbReference>
<keyword evidence="2 5" id="KW-0378">Hydrolase</keyword>
<dbReference type="GO" id="GO:0009062">
    <property type="term" value="P:fatty acid catabolic process"/>
    <property type="evidence" value="ECO:0007669"/>
    <property type="project" value="TreeGrafter"/>
</dbReference>
<dbReference type="RefSeq" id="WP_124708411.1">
    <property type="nucleotide sequence ID" value="NZ_CP033972.1"/>
</dbReference>
<dbReference type="InterPro" id="IPR042171">
    <property type="entry name" value="Acyl-CoA_hotdog"/>
</dbReference>
<dbReference type="InterPro" id="IPR003703">
    <property type="entry name" value="Acyl_CoA_thio"/>
</dbReference>
<dbReference type="GO" id="GO:0006637">
    <property type="term" value="P:acyl-CoA metabolic process"/>
    <property type="evidence" value="ECO:0007669"/>
    <property type="project" value="InterPro"/>
</dbReference>
<evidence type="ECO:0000256" key="2">
    <source>
        <dbReference type="ARBA" id="ARBA00022801"/>
    </source>
</evidence>
<dbReference type="EMBL" id="CP033972">
    <property type="protein sequence ID" value="AZG45796.1"/>
    <property type="molecule type" value="Genomic_DNA"/>
</dbReference>
<dbReference type="GO" id="GO:0047617">
    <property type="term" value="F:fatty acyl-CoA hydrolase activity"/>
    <property type="evidence" value="ECO:0007669"/>
    <property type="project" value="InterPro"/>
</dbReference>
<protein>
    <submittedName>
        <fullName evidence="5">Acyl-CoA thioesterase 2</fullName>
        <ecNumber evidence="5">3.1.2.-</ecNumber>
    </submittedName>
</protein>
<dbReference type="EC" id="3.1.2.-" evidence="5"/>
<dbReference type="OrthoDB" id="9781019at2"/>
<dbReference type="PANTHER" id="PTHR11066:SF34">
    <property type="entry name" value="ACYL-COENZYME A THIOESTERASE 8"/>
    <property type="match status" value="1"/>
</dbReference>
<dbReference type="Pfam" id="PF20789">
    <property type="entry name" value="4HBT_3C"/>
    <property type="match status" value="1"/>
</dbReference>
<dbReference type="Pfam" id="PF13622">
    <property type="entry name" value="4HBT_3"/>
    <property type="match status" value="1"/>
</dbReference>
<evidence type="ECO:0000313" key="5">
    <source>
        <dbReference type="EMBL" id="AZG45796.1"/>
    </source>
</evidence>
<gene>
    <name evidence="5" type="primary">tesB_5</name>
    <name evidence="5" type="ORF">D7316_02396</name>
</gene>
<feature type="domain" description="Acyl-CoA thioesterase-like N-terminal HotDog" evidence="3">
    <location>
        <begin position="56"/>
        <end position="129"/>
    </location>
</feature>
<keyword evidence="6" id="KW-1185">Reference proteome</keyword>
<reference evidence="5 6" key="1">
    <citation type="submission" date="2018-11" db="EMBL/GenBank/DDBJ databases">
        <title>Gordonia insulae sp. nov., isolated from an island soil.</title>
        <authorList>
            <person name="Kim Y.S."/>
            <person name="Kim S.B."/>
        </authorList>
    </citation>
    <scope>NUCLEOTIDE SEQUENCE [LARGE SCALE GENOMIC DNA]</scope>
    <source>
        <strain evidence="5 6">MMS17-SY073</strain>
    </source>
</reference>
<comment type="similarity">
    <text evidence="1">Belongs to the C/M/P thioester hydrolase family.</text>
</comment>
<accession>A0A3G8JL58</accession>
<sequence>MATDWRELISVLELRDCAPIGVAAGGGPSTNRSASAATSSATSCYRGSNLSLPYRRLFGGQLLAQFVAAAGVASPEKTVRSIHANFLREGLVDEDVSYEVDHRHRGRSFDTLQISATQTDRLIAVATVAMHVPDDGPDFQTIDPIPALPDADSEITVSLLPWEVRSLDDLNDPAAAPPHHEMWMRTPSADDPSAYPCVAAYATDLTVIGTALRPLDGFSQGGNGTAFHSAVTSHTMWFHRPLRTDDWLMIRQDSPIIASGRCYGRGDIITESGSLVASFAQEAVVRMPS</sequence>
<dbReference type="InterPro" id="IPR049450">
    <property type="entry name" value="ACOT8-like_C"/>
</dbReference>
<dbReference type="KEGG" id="gom:D7316_02396"/>
<evidence type="ECO:0000256" key="1">
    <source>
        <dbReference type="ARBA" id="ARBA00006538"/>
    </source>
</evidence>
<name>A0A3G8JL58_9ACTN</name>
<evidence type="ECO:0000259" key="4">
    <source>
        <dbReference type="Pfam" id="PF20789"/>
    </source>
</evidence>
<dbReference type="Proteomes" id="UP000271469">
    <property type="component" value="Chromosome"/>
</dbReference>
<dbReference type="PANTHER" id="PTHR11066">
    <property type="entry name" value="ACYL-COA THIOESTERASE"/>
    <property type="match status" value="1"/>
</dbReference>
<dbReference type="AlphaFoldDB" id="A0A3G8JL58"/>